<evidence type="ECO:0000256" key="1">
    <source>
        <dbReference type="ARBA" id="ARBA00022614"/>
    </source>
</evidence>
<dbReference type="InterPro" id="IPR032675">
    <property type="entry name" value="LRR_dom_sf"/>
</dbReference>
<evidence type="ECO:0000256" key="4">
    <source>
        <dbReference type="ARBA" id="ARBA00040684"/>
    </source>
</evidence>
<name>Q4SPI7_TETNG</name>
<sequence>DGSTEASAPDQAGLYPVVAESEDKHKPSGKRVTFPSDEDIVSGAVEPKDPWRHAHNVTVEEILSSYKQACQKLNCKTIPKVLKQIQDLKDLTQRNECLDLKGEKLDYKACESLEEILKRVQFKVIDLEQTNLDEDTSSLQHLEARNTPLLDHSAPFVARALRISGSLAVLHLENAGLSGRPLMLLATALKMNMNLRELYLADNKLNGLQDSAQLGNLLKFNYNIQILDLRNNHILDSGLAYVCEGLKEQRKGLVTLVLWNNQLTHNGMGYLAAALPCTQSLETLNLGHNSVGNEGVHTLKDGLISNRSVLRLGLASTKLSCEGAVAVAEFIAESPRLLRLDLRENEIKTGGLMALSLALKVNTSLLRLDLDREPKKETVSTFHHICTSLTSLDFTL</sequence>
<dbReference type="AlphaFoldDB" id="Q4SPI7"/>
<evidence type="ECO:0000256" key="5">
    <source>
        <dbReference type="ARBA" id="ARBA00041209"/>
    </source>
</evidence>
<keyword evidence="2" id="KW-0677">Repeat</keyword>
<protein>
    <recommendedName>
        <fullName evidence="4">Protein phosphatase 1 regulatory subunit 37</fullName>
    </recommendedName>
    <alternativeName>
        <fullName evidence="5">Leucine-rich repeat-containing protein 68</fullName>
    </alternativeName>
</protein>
<evidence type="ECO:0000256" key="3">
    <source>
        <dbReference type="ARBA" id="ARBA00038315"/>
    </source>
</evidence>
<reference evidence="7" key="1">
    <citation type="journal article" date="2004" name="Nature">
        <title>Genome duplication in the teleost fish Tetraodon nigroviridis reveals the early vertebrate proto-karyotype.</title>
        <authorList>
            <person name="Jaillon O."/>
            <person name="Aury J.-M."/>
            <person name="Brunet F."/>
            <person name="Petit J.-L."/>
            <person name="Stange-Thomann N."/>
            <person name="Mauceli E."/>
            <person name="Bouneau L."/>
            <person name="Fischer C."/>
            <person name="Ozouf-Costaz C."/>
            <person name="Bernot A."/>
            <person name="Nicaud S."/>
            <person name="Jaffe D."/>
            <person name="Fisher S."/>
            <person name="Lutfalla G."/>
            <person name="Dossat C."/>
            <person name="Segurens B."/>
            <person name="Dasilva C."/>
            <person name="Salanoubat M."/>
            <person name="Levy M."/>
            <person name="Boudet N."/>
            <person name="Castellano S."/>
            <person name="Anthouard V."/>
            <person name="Jubin C."/>
            <person name="Castelli V."/>
            <person name="Katinka M."/>
            <person name="Vacherie B."/>
            <person name="Biemont C."/>
            <person name="Skalli Z."/>
            <person name="Cattolico L."/>
            <person name="Poulain J."/>
            <person name="De Berardinis V."/>
            <person name="Cruaud C."/>
            <person name="Duprat S."/>
            <person name="Brottier P."/>
            <person name="Coutanceau J.-P."/>
            <person name="Gouzy J."/>
            <person name="Parra G."/>
            <person name="Lardier G."/>
            <person name="Chapple C."/>
            <person name="McKernan K.J."/>
            <person name="McEwan P."/>
            <person name="Bosak S."/>
            <person name="Kellis M."/>
            <person name="Volff J.-N."/>
            <person name="Guigo R."/>
            <person name="Zody M.C."/>
            <person name="Mesirov J."/>
            <person name="Lindblad-Toh K."/>
            <person name="Birren B."/>
            <person name="Nusbaum C."/>
            <person name="Kahn D."/>
            <person name="Robinson-Rechavi M."/>
            <person name="Laudet V."/>
            <person name="Schachter V."/>
            <person name="Quetier F."/>
            <person name="Saurin W."/>
            <person name="Scarpelli C."/>
            <person name="Wincker P."/>
            <person name="Lander E.S."/>
            <person name="Weissenbach J."/>
            <person name="Roest Crollius H."/>
        </authorList>
    </citation>
    <scope>NUCLEOTIDE SEQUENCE [LARGE SCALE GENOMIC DNA]</scope>
</reference>
<dbReference type="InterPro" id="IPR051279">
    <property type="entry name" value="PP1-Reg/Actin-Interact_Protein"/>
</dbReference>
<proteinExistence type="inferred from homology"/>
<dbReference type="EMBL" id="CAAE01014537">
    <property type="protein sequence ID" value="CAF97445.1"/>
    <property type="molecule type" value="Genomic_DNA"/>
</dbReference>
<dbReference type="PROSITE" id="PS51450">
    <property type="entry name" value="LRR"/>
    <property type="match status" value="1"/>
</dbReference>
<dbReference type="KEGG" id="tng:GSTEN00014807G001"/>
<feature type="non-terminal residue" evidence="7">
    <location>
        <position position="396"/>
    </location>
</feature>
<dbReference type="InterPro" id="IPR001611">
    <property type="entry name" value="Leu-rich_rpt"/>
</dbReference>
<keyword evidence="1" id="KW-0433">Leucine-rich repeat</keyword>
<evidence type="ECO:0000256" key="2">
    <source>
        <dbReference type="ARBA" id="ARBA00022737"/>
    </source>
</evidence>
<gene>
    <name evidence="7" type="ORF">GSTENG00014807001</name>
</gene>
<reference evidence="7" key="2">
    <citation type="submission" date="2004-02" db="EMBL/GenBank/DDBJ databases">
        <authorList>
            <consortium name="Genoscope"/>
            <consortium name="Whitehead Institute Centre for Genome Research"/>
        </authorList>
    </citation>
    <scope>NUCLEOTIDE SEQUENCE</scope>
</reference>
<dbReference type="CDD" id="cd00116">
    <property type="entry name" value="LRR_RI"/>
    <property type="match status" value="1"/>
</dbReference>
<organism evidence="7">
    <name type="scientific">Tetraodon nigroviridis</name>
    <name type="common">Spotted green pufferfish</name>
    <name type="synonym">Chelonodon nigroviridis</name>
    <dbReference type="NCBI Taxonomy" id="99883"/>
    <lineage>
        <taxon>Eukaryota</taxon>
        <taxon>Metazoa</taxon>
        <taxon>Chordata</taxon>
        <taxon>Craniata</taxon>
        <taxon>Vertebrata</taxon>
        <taxon>Euteleostomi</taxon>
        <taxon>Actinopterygii</taxon>
        <taxon>Neopterygii</taxon>
        <taxon>Teleostei</taxon>
        <taxon>Neoteleostei</taxon>
        <taxon>Acanthomorphata</taxon>
        <taxon>Eupercaria</taxon>
        <taxon>Tetraodontiformes</taxon>
        <taxon>Tetradontoidea</taxon>
        <taxon>Tetraodontidae</taxon>
        <taxon>Tetraodon</taxon>
    </lineage>
</organism>
<dbReference type="Pfam" id="PF13516">
    <property type="entry name" value="LRR_6"/>
    <property type="match status" value="3"/>
</dbReference>
<evidence type="ECO:0000256" key="6">
    <source>
        <dbReference type="SAM" id="MobiDB-lite"/>
    </source>
</evidence>
<comment type="caution">
    <text evidence="7">The sequence shown here is derived from an EMBL/GenBank/DDBJ whole genome shotgun (WGS) entry which is preliminary data.</text>
</comment>
<accession>Q4SPI7</accession>
<comment type="similarity">
    <text evidence="3">Belongs to the PPP1R37 family.</text>
</comment>
<feature type="region of interest" description="Disordered" evidence="6">
    <location>
        <begin position="1"/>
        <end position="37"/>
    </location>
</feature>
<dbReference type="SMART" id="SM00368">
    <property type="entry name" value="LRR_RI"/>
    <property type="match status" value="7"/>
</dbReference>
<dbReference type="SUPFAM" id="SSF52047">
    <property type="entry name" value="RNI-like"/>
    <property type="match status" value="1"/>
</dbReference>
<dbReference type="OrthoDB" id="10034042at2759"/>
<dbReference type="PANTHER" id="PTHR24112:SF9">
    <property type="entry name" value="PROTEIN PHOSPHATASE 1 REGULATORY SUBUNIT 37"/>
    <property type="match status" value="1"/>
</dbReference>
<dbReference type="PANTHER" id="PTHR24112">
    <property type="entry name" value="LEUCINE-RICH REPEAT, ISOFORM F-RELATED"/>
    <property type="match status" value="1"/>
</dbReference>
<evidence type="ECO:0000313" key="7">
    <source>
        <dbReference type="EMBL" id="CAF97445.1"/>
    </source>
</evidence>
<dbReference type="Gene3D" id="3.80.10.10">
    <property type="entry name" value="Ribonuclease Inhibitor"/>
    <property type="match status" value="1"/>
</dbReference>